<evidence type="ECO:0000256" key="10">
    <source>
        <dbReference type="SAM" id="Phobius"/>
    </source>
</evidence>
<evidence type="ECO:0000256" key="7">
    <source>
        <dbReference type="ARBA" id="ARBA00022989"/>
    </source>
</evidence>
<dbReference type="GO" id="GO:0009272">
    <property type="term" value="P:fungal-type cell wall biogenesis"/>
    <property type="evidence" value="ECO:0007669"/>
    <property type="project" value="TreeGrafter"/>
</dbReference>
<evidence type="ECO:0000256" key="6">
    <source>
        <dbReference type="ARBA" id="ARBA00022824"/>
    </source>
</evidence>
<gene>
    <name evidence="13 15" type="ORF">BDZ99DRAFT_442222</name>
</gene>
<feature type="signal peptide" evidence="11">
    <location>
        <begin position="1"/>
        <end position="19"/>
    </location>
</feature>
<dbReference type="EMBL" id="MU003700">
    <property type="protein sequence ID" value="KAF2809889.1"/>
    <property type="molecule type" value="Genomic_DNA"/>
</dbReference>
<proteinExistence type="inferred from homology"/>
<dbReference type="GO" id="GO:0071555">
    <property type="term" value="P:cell wall organization"/>
    <property type="evidence" value="ECO:0007669"/>
    <property type="project" value="UniProtKB-KW"/>
</dbReference>
<dbReference type="GO" id="GO:0006078">
    <property type="term" value="P:(1-&gt;6)-beta-D-glucan biosynthetic process"/>
    <property type="evidence" value="ECO:0007669"/>
    <property type="project" value="TreeGrafter"/>
</dbReference>
<evidence type="ECO:0000313" key="15">
    <source>
        <dbReference type="RefSeq" id="XP_033576853.1"/>
    </source>
</evidence>
<reference evidence="13 15" key="1">
    <citation type="journal article" date="2020" name="Stud. Mycol.">
        <title>101 Dothideomycetes genomes: a test case for predicting lifestyles and emergence of pathogens.</title>
        <authorList>
            <person name="Haridas S."/>
            <person name="Albert R."/>
            <person name="Binder M."/>
            <person name="Bloem J."/>
            <person name="Labutti K."/>
            <person name="Salamov A."/>
            <person name="Andreopoulos B."/>
            <person name="Baker S."/>
            <person name="Barry K."/>
            <person name="Bills G."/>
            <person name="Bluhm B."/>
            <person name="Cannon C."/>
            <person name="Castanera R."/>
            <person name="Culley D."/>
            <person name="Daum C."/>
            <person name="Ezra D."/>
            <person name="Gonzalez J."/>
            <person name="Henrissat B."/>
            <person name="Kuo A."/>
            <person name="Liang C."/>
            <person name="Lipzen A."/>
            <person name="Lutzoni F."/>
            <person name="Magnuson J."/>
            <person name="Mondo S."/>
            <person name="Nolan M."/>
            <person name="Ohm R."/>
            <person name="Pangilinan J."/>
            <person name="Park H.-J."/>
            <person name="Ramirez L."/>
            <person name="Alfaro M."/>
            <person name="Sun H."/>
            <person name="Tritt A."/>
            <person name="Yoshinaga Y."/>
            <person name="Zwiers L.-H."/>
            <person name="Turgeon B."/>
            <person name="Goodwin S."/>
            <person name="Spatafora J."/>
            <person name="Crous P."/>
            <person name="Grigoriev I."/>
        </authorList>
    </citation>
    <scope>NUCLEOTIDE SEQUENCE</scope>
    <source>
        <strain evidence="13 15">CBS 304.34</strain>
    </source>
</reference>
<evidence type="ECO:0000256" key="2">
    <source>
        <dbReference type="ARBA" id="ARBA00008203"/>
    </source>
</evidence>
<keyword evidence="4 10" id="KW-0812">Transmembrane</keyword>
<sequence length="300" mass="33148">MAVRSLGAFALASACAVSAFQNTSPFFLFSNTDQLQPFDNASPRLLSANTLNSYLKRSLAECAPSGTPHNYIVVHQLGASTCDYQDDKSTPYLSGWLDGSDPQIKQSIVVPEVVGQVYLETIQMTIGEKCKGTFEWINIKDLSDHTAYQTRVSGSPRVITIVFPALPVQDSAEKLAENDAFLSDFIHNHMKDEQWTVIYVTTPRDGLEEVVAQTYEMDEPFLGTTNIELKRDVDSHANEKVLEGGLFEKYMFLSPGLFMGLTAVVPLFLILYVGITALTSLEVSYFAFSKEMGPAGQKKQ</sequence>
<accession>A0A6A6YMV8</accession>
<dbReference type="PANTHER" id="PTHR28285">
    <property type="entry name" value="PROTEIN BIG1"/>
    <property type="match status" value="1"/>
</dbReference>
<keyword evidence="9" id="KW-0961">Cell wall biogenesis/degradation</keyword>
<comment type="similarity">
    <text evidence="2">Belongs to the BIG1 family.</text>
</comment>
<evidence type="ECO:0000256" key="1">
    <source>
        <dbReference type="ARBA" id="ARBA00004115"/>
    </source>
</evidence>
<evidence type="ECO:0000256" key="8">
    <source>
        <dbReference type="ARBA" id="ARBA00023136"/>
    </source>
</evidence>
<reference evidence="15" key="2">
    <citation type="submission" date="2020-04" db="EMBL/GenBank/DDBJ databases">
        <authorList>
            <consortium name="NCBI Genome Project"/>
        </authorList>
    </citation>
    <scope>NUCLEOTIDE SEQUENCE</scope>
    <source>
        <strain evidence="15">CBS 304.34</strain>
    </source>
</reference>
<evidence type="ECO:0000259" key="12">
    <source>
        <dbReference type="Pfam" id="PF20520"/>
    </source>
</evidence>
<dbReference type="InterPro" id="IPR046756">
    <property type="entry name" value="VAS1/VOA1_TM"/>
</dbReference>
<dbReference type="Proteomes" id="UP000504636">
    <property type="component" value="Unplaced"/>
</dbReference>
<evidence type="ECO:0000256" key="3">
    <source>
        <dbReference type="ARBA" id="ARBA00022089"/>
    </source>
</evidence>
<feature type="transmembrane region" description="Helical" evidence="10">
    <location>
        <begin position="257"/>
        <end position="288"/>
    </location>
</feature>
<protein>
    <recommendedName>
        <fullName evidence="3">Protein BIG1</fullName>
    </recommendedName>
</protein>
<name>A0A6A6YMV8_9PEZI</name>
<dbReference type="InterPro" id="IPR037654">
    <property type="entry name" value="Big1"/>
</dbReference>
<evidence type="ECO:0000313" key="13">
    <source>
        <dbReference type="EMBL" id="KAF2809889.1"/>
    </source>
</evidence>
<keyword evidence="7 10" id="KW-1133">Transmembrane helix</keyword>
<evidence type="ECO:0000256" key="5">
    <source>
        <dbReference type="ARBA" id="ARBA00022729"/>
    </source>
</evidence>
<dbReference type="PANTHER" id="PTHR28285:SF1">
    <property type="entry name" value="PROTEIN BIG1"/>
    <property type="match status" value="1"/>
</dbReference>
<evidence type="ECO:0000256" key="11">
    <source>
        <dbReference type="SAM" id="SignalP"/>
    </source>
</evidence>
<reference evidence="15" key="3">
    <citation type="submission" date="2025-04" db="UniProtKB">
        <authorList>
            <consortium name="RefSeq"/>
        </authorList>
    </citation>
    <scope>IDENTIFICATION</scope>
    <source>
        <strain evidence="15">CBS 304.34</strain>
    </source>
</reference>
<feature type="domain" description="V-type proton ATPase subunit S1/VOA1 transmembrane" evidence="12">
    <location>
        <begin position="252"/>
        <end position="290"/>
    </location>
</feature>
<keyword evidence="8 10" id="KW-0472">Membrane</keyword>
<evidence type="ECO:0000256" key="4">
    <source>
        <dbReference type="ARBA" id="ARBA00022692"/>
    </source>
</evidence>
<feature type="chain" id="PRO_5044629205" description="Protein BIG1" evidence="11">
    <location>
        <begin position="20"/>
        <end position="300"/>
    </location>
</feature>
<dbReference type="Pfam" id="PF20520">
    <property type="entry name" value="Ac45-VOA1_TM"/>
    <property type="match status" value="1"/>
</dbReference>
<organism evidence="13">
    <name type="scientific">Mytilinidion resinicola</name>
    <dbReference type="NCBI Taxonomy" id="574789"/>
    <lineage>
        <taxon>Eukaryota</taxon>
        <taxon>Fungi</taxon>
        <taxon>Dikarya</taxon>
        <taxon>Ascomycota</taxon>
        <taxon>Pezizomycotina</taxon>
        <taxon>Dothideomycetes</taxon>
        <taxon>Pleosporomycetidae</taxon>
        <taxon>Mytilinidiales</taxon>
        <taxon>Mytilinidiaceae</taxon>
        <taxon>Mytilinidion</taxon>
    </lineage>
</organism>
<dbReference type="AlphaFoldDB" id="A0A6A6YMV8"/>
<evidence type="ECO:0000313" key="14">
    <source>
        <dbReference type="Proteomes" id="UP000504636"/>
    </source>
</evidence>
<keyword evidence="6" id="KW-0256">Endoplasmic reticulum</keyword>
<keyword evidence="14" id="KW-1185">Reference proteome</keyword>
<dbReference type="RefSeq" id="XP_033576853.1">
    <property type="nucleotide sequence ID" value="XM_033717802.1"/>
</dbReference>
<dbReference type="PROSITE" id="PS51257">
    <property type="entry name" value="PROKAR_LIPOPROTEIN"/>
    <property type="match status" value="1"/>
</dbReference>
<dbReference type="GO" id="GO:0005789">
    <property type="term" value="C:endoplasmic reticulum membrane"/>
    <property type="evidence" value="ECO:0007669"/>
    <property type="project" value="UniProtKB-SubCell"/>
</dbReference>
<dbReference type="GeneID" id="54458695"/>
<dbReference type="OrthoDB" id="9985059at2759"/>
<keyword evidence="5 11" id="KW-0732">Signal</keyword>
<evidence type="ECO:0000256" key="9">
    <source>
        <dbReference type="ARBA" id="ARBA00023316"/>
    </source>
</evidence>
<comment type="subcellular location">
    <subcellularLocation>
        <location evidence="1">Endoplasmic reticulum membrane</location>
        <topology evidence="1">Single-pass type I membrane protein</topology>
    </subcellularLocation>
</comment>